<proteinExistence type="predicted"/>
<protein>
    <submittedName>
        <fullName evidence="1">Uncharacterized protein</fullName>
    </submittedName>
</protein>
<dbReference type="PANTHER" id="PTHR31600">
    <property type="entry name" value="TINY MACROCYSTS PROTEIN B-RELATED"/>
    <property type="match status" value="1"/>
</dbReference>
<sequence>MLVAAADVELMARVMRKFDLDGNIDPKAAELGELIIKAGMAYFPNDPNIQVLYAVVLLDLKHDGPLARSHLKVRRALRGLPADPQQN</sequence>
<comment type="caution">
    <text evidence="1">The sequence shown here is derived from an EMBL/GenBank/DDBJ whole genome shotgun (WGS) entry which is preliminary data.</text>
</comment>
<accession>A0ABQ7FUX1</accession>
<dbReference type="InterPro" id="IPR052994">
    <property type="entry name" value="Tiny_macrocysts_regulators"/>
</dbReference>
<gene>
    <name evidence="1" type="ORF">DUNSADRAFT_4177</name>
</gene>
<evidence type="ECO:0000313" key="1">
    <source>
        <dbReference type="EMBL" id="KAF5826203.1"/>
    </source>
</evidence>
<keyword evidence="2" id="KW-1185">Reference proteome</keyword>
<dbReference type="Proteomes" id="UP000815325">
    <property type="component" value="Unassembled WGS sequence"/>
</dbReference>
<evidence type="ECO:0000313" key="2">
    <source>
        <dbReference type="Proteomes" id="UP000815325"/>
    </source>
</evidence>
<dbReference type="EMBL" id="MU071189">
    <property type="protein sequence ID" value="KAF5826203.1"/>
    <property type="molecule type" value="Genomic_DNA"/>
</dbReference>
<name>A0ABQ7FUX1_DUNSA</name>
<organism evidence="1 2">
    <name type="scientific">Dunaliella salina</name>
    <name type="common">Green alga</name>
    <name type="synonym">Protococcus salinus</name>
    <dbReference type="NCBI Taxonomy" id="3046"/>
    <lineage>
        <taxon>Eukaryota</taxon>
        <taxon>Viridiplantae</taxon>
        <taxon>Chlorophyta</taxon>
        <taxon>core chlorophytes</taxon>
        <taxon>Chlorophyceae</taxon>
        <taxon>CS clade</taxon>
        <taxon>Chlamydomonadales</taxon>
        <taxon>Dunaliellaceae</taxon>
        <taxon>Dunaliella</taxon>
    </lineage>
</organism>
<reference evidence="1" key="1">
    <citation type="submission" date="2017-08" db="EMBL/GenBank/DDBJ databases">
        <authorList>
            <person name="Polle J.E."/>
            <person name="Barry K."/>
            <person name="Cushman J."/>
            <person name="Schmutz J."/>
            <person name="Tran D."/>
            <person name="Hathwaick L.T."/>
            <person name="Yim W.C."/>
            <person name="Jenkins J."/>
            <person name="Mckie-Krisberg Z.M."/>
            <person name="Prochnik S."/>
            <person name="Lindquist E."/>
            <person name="Dockter R.B."/>
            <person name="Adam C."/>
            <person name="Molina H."/>
            <person name="Bunkerborg J."/>
            <person name="Jin E."/>
            <person name="Buchheim M."/>
            <person name="Magnuson J."/>
        </authorList>
    </citation>
    <scope>NUCLEOTIDE SEQUENCE</scope>
    <source>
        <strain evidence="1">CCAP 19/18</strain>
    </source>
</reference>
<dbReference type="PANTHER" id="PTHR31600:SF2">
    <property type="entry name" value="GAMETE ENRICHED GENE 10 PROTEIN-RELATED"/>
    <property type="match status" value="1"/>
</dbReference>